<organism evidence="1 2">
    <name type="scientific">Pisolithus tinctorius Marx 270</name>
    <dbReference type="NCBI Taxonomy" id="870435"/>
    <lineage>
        <taxon>Eukaryota</taxon>
        <taxon>Fungi</taxon>
        <taxon>Dikarya</taxon>
        <taxon>Basidiomycota</taxon>
        <taxon>Agaricomycotina</taxon>
        <taxon>Agaricomycetes</taxon>
        <taxon>Agaricomycetidae</taxon>
        <taxon>Boletales</taxon>
        <taxon>Sclerodermatineae</taxon>
        <taxon>Pisolithaceae</taxon>
        <taxon>Pisolithus</taxon>
    </lineage>
</organism>
<dbReference type="HOGENOM" id="CLU_3051377_0_0_1"/>
<proteinExistence type="predicted"/>
<evidence type="ECO:0000313" key="1">
    <source>
        <dbReference type="EMBL" id="KIO10236.1"/>
    </source>
</evidence>
<dbReference type="EMBL" id="KN831952">
    <property type="protein sequence ID" value="KIO10236.1"/>
    <property type="molecule type" value="Genomic_DNA"/>
</dbReference>
<gene>
    <name evidence="1" type="ORF">M404DRAFT_995429</name>
</gene>
<keyword evidence="2" id="KW-1185">Reference proteome</keyword>
<accession>A0A0C3PN40</accession>
<reference evidence="1 2" key="1">
    <citation type="submission" date="2014-04" db="EMBL/GenBank/DDBJ databases">
        <authorList>
            <consortium name="DOE Joint Genome Institute"/>
            <person name="Kuo A."/>
            <person name="Kohler A."/>
            <person name="Costa M.D."/>
            <person name="Nagy L.G."/>
            <person name="Floudas D."/>
            <person name="Copeland A."/>
            <person name="Barry K.W."/>
            <person name="Cichocki N."/>
            <person name="Veneault-Fourrey C."/>
            <person name="LaButti K."/>
            <person name="Lindquist E.A."/>
            <person name="Lipzen A."/>
            <person name="Lundell T."/>
            <person name="Morin E."/>
            <person name="Murat C."/>
            <person name="Sun H."/>
            <person name="Tunlid A."/>
            <person name="Henrissat B."/>
            <person name="Grigoriev I.V."/>
            <person name="Hibbett D.S."/>
            <person name="Martin F."/>
            <person name="Nordberg H.P."/>
            <person name="Cantor M.N."/>
            <person name="Hua S.X."/>
        </authorList>
    </citation>
    <scope>NUCLEOTIDE SEQUENCE [LARGE SCALE GENOMIC DNA]</scope>
    <source>
        <strain evidence="1 2">Marx 270</strain>
    </source>
</reference>
<dbReference type="InParanoid" id="A0A0C3PN40"/>
<dbReference type="AlphaFoldDB" id="A0A0C3PN40"/>
<reference evidence="2" key="2">
    <citation type="submission" date="2015-01" db="EMBL/GenBank/DDBJ databases">
        <title>Evolutionary Origins and Diversification of the Mycorrhizal Mutualists.</title>
        <authorList>
            <consortium name="DOE Joint Genome Institute"/>
            <consortium name="Mycorrhizal Genomics Consortium"/>
            <person name="Kohler A."/>
            <person name="Kuo A."/>
            <person name="Nagy L.G."/>
            <person name="Floudas D."/>
            <person name="Copeland A."/>
            <person name="Barry K.W."/>
            <person name="Cichocki N."/>
            <person name="Veneault-Fourrey C."/>
            <person name="LaButti K."/>
            <person name="Lindquist E.A."/>
            <person name="Lipzen A."/>
            <person name="Lundell T."/>
            <person name="Morin E."/>
            <person name="Murat C."/>
            <person name="Riley R."/>
            <person name="Ohm R."/>
            <person name="Sun H."/>
            <person name="Tunlid A."/>
            <person name="Henrissat B."/>
            <person name="Grigoriev I.V."/>
            <person name="Hibbett D.S."/>
            <person name="Martin F."/>
        </authorList>
    </citation>
    <scope>NUCLEOTIDE SEQUENCE [LARGE SCALE GENOMIC DNA]</scope>
    <source>
        <strain evidence="2">Marx 270</strain>
    </source>
</reference>
<name>A0A0C3PN40_PISTI</name>
<sequence length="54" mass="6207">MKTAHINRINGLLRLHVTLNQFPLDPTADIRLGRYTKNERGRDICSLSQPMMSL</sequence>
<dbReference type="Proteomes" id="UP000054217">
    <property type="component" value="Unassembled WGS sequence"/>
</dbReference>
<evidence type="ECO:0000313" key="2">
    <source>
        <dbReference type="Proteomes" id="UP000054217"/>
    </source>
</evidence>
<protein>
    <submittedName>
        <fullName evidence="1">Uncharacterized protein</fullName>
    </submittedName>
</protein>